<dbReference type="AlphaFoldDB" id="A0A6I6E203"/>
<evidence type="ECO:0000313" key="4">
    <source>
        <dbReference type="Proteomes" id="UP000422989"/>
    </source>
</evidence>
<evidence type="ECO:0000256" key="2">
    <source>
        <dbReference type="SAM" id="Phobius"/>
    </source>
</evidence>
<sequence>MLNAQESEELQQLRARAYGPGGGMESDRLAQQRLLELEAIANGSAPEVDTMPVDGPVERSVSEEASSSRATPSAHGAGRAVPVLVAVAGAVLLAVGAFLGGFAFGQHEDDPVSPTAFREGYPPSVRESYERVAPSLDWDDPYQISLASEGEAGTIWVGTAGGHAYQCSVLDHGGGKVETQCTSAVADDDDPVRFTWPDSLADEGSGATTVTIGKNGQVSASWTQTLPE</sequence>
<protein>
    <submittedName>
        <fullName evidence="3">Uncharacterized protein</fullName>
    </submittedName>
</protein>
<dbReference type="KEGG" id="moj:D7D94_03110"/>
<name>A0A6I6E203_9MICO</name>
<accession>A0A6I6E203</accession>
<evidence type="ECO:0000313" key="3">
    <source>
        <dbReference type="EMBL" id="QGU26767.1"/>
    </source>
</evidence>
<proteinExistence type="predicted"/>
<keyword evidence="2" id="KW-1133">Transmembrane helix</keyword>
<feature type="compositionally biased region" description="Low complexity" evidence="1">
    <location>
        <begin position="63"/>
        <end position="75"/>
    </location>
</feature>
<feature type="region of interest" description="Disordered" evidence="1">
    <location>
        <begin position="45"/>
        <end position="75"/>
    </location>
</feature>
<dbReference type="OrthoDB" id="5061092at2"/>
<dbReference type="Proteomes" id="UP000422989">
    <property type="component" value="Chromosome"/>
</dbReference>
<keyword evidence="2" id="KW-0812">Transmembrane</keyword>
<evidence type="ECO:0000256" key="1">
    <source>
        <dbReference type="SAM" id="MobiDB-lite"/>
    </source>
</evidence>
<feature type="region of interest" description="Disordered" evidence="1">
    <location>
        <begin position="1"/>
        <end position="26"/>
    </location>
</feature>
<feature type="transmembrane region" description="Helical" evidence="2">
    <location>
        <begin position="83"/>
        <end position="104"/>
    </location>
</feature>
<organism evidence="3 4">
    <name type="scientific">Microbacterium oryzae</name>
    <dbReference type="NCBI Taxonomy" id="743009"/>
    <lineage>
        <taxon>Bacteria</taxon>
        <taxon>Bacillati</taxon>
        <taxon>Actinomycetota</taxon>
        <taxon>Actinomycetes</taxon>
        <taxon>Micrococcales</taxon>
        <taxon>Microbacteriaceae</taxon>
        <taxon>Microbacterium</taxon>
    </lineage>
</organism>
<keyword evidence="4" id="KW-1185">Reference proteome</keyword>
<dbReference type="EMBL" id="CP032550">
    <property type="protein sequence ID" value="QGU26767.1"/>
    <property type="molecule type" value="Genomic_DNA"/>
</dbReference>
<keyword evidence="2" id="KW-0472">Membrane</keyword>
<dbReference type="RefSeq" id="WP_156241171.1">
    <property type="nucleotide sequence ID" value="NZ_BAAAZL010000002.1"/>
</dbReference>
<gene>
    <name evidence="3" type="ORF">D7D94_03110</name>
</gene>
<reference evidence="3 4" key="1">
    <citation type="submission" date="2018-09" db="EMBL/GenBank/DDBJ databases">
        <title>Whole genome sequencing of Microbacterium oryzae strain MB-10T.</title>
        <authorList>
            <person name="Das S.K."/>
        </authorList>
    </citation>
    <scope>NUCLEOTIDE SEQUENCE [LARGE SCALE GENOMIC DNA]</scope>
    <source>
        <strain evidence="3 4">MB-10</strain>
    </source>
</reference>